<proteinExistence type="predicted"/>
<dbReference type="EMBL" id="CAWVOK010000011">
    <property type="protein sequence ID" value="CAK8162576.1"/>
    <property type="molecule type" value="Genomic_DNA"/>
</dbReference>
<sequence>MIILCTSFSEKFFTTSFKLFRLAAVFMPTISGLADKDCPSFINTGPISANAKLNLSPNDLFHIFFE</sequence>
<keyword evidence="2" id="KW-1185">Reference proteome</keyword>
<reference evidence="1 2" key="1">
    <citation type="submission" date="2024-01" db="EMBL/GenBank/DDBJ databases">
        <authorList>
            <person name="Kunselman E."/>
        </authorList>
    </citation>
    <scope>NUCLEOTIDE SEQUENCE [LARGE SCALE GENOMIC DNA]</scope>
    <source>
        <strain evidence="1">2 abalone samples</strain>
    </source>
</reference>
<accession>A0ABM9N7M0</accession>
<comment type="caution">
    <text evidence="1">The sequence shown here is derived from an EMBL/GenBank/DDBJ whole genome shotgun (WGS) entry which is preliminary data.</text>
</comment>
<name>A0ABM9N7M0_9RICK</name>
<evidence type="ECO:0000313" key="1">
    <source>
        <dbReference type="EMBL" id="CAK8162576.1"/>
    </source>
</evidence>
<evidence type="ECO:0000313" key="2">
    <source>
        <dbReference type="Proteomes" id="UP001314181"/>
    </source>
</evidence>
<dbReference type="Proteomes" id="UP001314181">
    <property type="component" value="Unassembled WGS sequence"/>
</dbReference>
<organism evidence="1 2">
    <name type="scientific">Candidatus Xenohaliotis californiensis</name>
    <dbReference type="NCBI Taxonomy" id="84677"/>
    <lineage>
        <taxon>Bacteria</taxon>
        <taxon>Pseudomonadati</taxon>
        <taxon>Pseudomonadota</taxon>
        <taxon>Alphaproteobacteria</taxon>
        <taxon>Rickettsiales</taxon>
        <taxon>Anaplasmataceae</taxon>
        <taxon>Candidatus Xenohaliotis</taxon>
    </lineage>
</organism>
<protein>
    <submittedName>
        <fullName evidence="1">Uncharacterized protein</fullName>
    </submittedName>
</protein>
<gene>
    <name evidence="1" type="ORF">CAXC1_10002</name>
</gene>